<name>A0ABR6KZI3_9HYPH</name>
<protein>
    <submittedName>
        <fullName evidence="3">Membrane-associated phospholipid phosphatase</fullName>
    </submittedName>
</protein>
<dbReference type="InterPro" id="IPR000326">
    <property type="entry name" value="PAP2/HPO"/>
</dbReference>
<feature type="transmembrane region" description="Helical" evidence="1">
    <location>
        <begin position="120"/>
        <end position="140"/>
    </location>
</feature>
<proteinExistence type="predicted"/>
<sequence>MTAFQSTPAFGSRRLGRFGVWSDPAFAVGLVVLWVALAFFFNRLPQIDKAVSSLFFAATNCATGDATRICGEFPAADMNGYKLLRSAFMALPIVAALVVAAILSRDLVAGRRWHHERVRASAVALAALAVGPGLLVNAFLKEYIGRARPQSTSLFGGEQPFVAAAEWSDACQHNCSFVSGEAAAIAWLACLLPLCSRQVRRMLILPMGLIIVTAGMLRVAFGRHFLSDVVLGSLSTLVVFCLLAWACEYLARGSRVLAPR</sequence>
<feature type="transmembrane region" description="Helical" evidence="1">
    <location>
        <begin position="233"/>
        <end position="251"/>
    </location>
</feature>
<dbReference type="RefSeq" id="WP_183260986.1">
    <property type="nucleotide sequence ID" value="NZ_BAAAVZ010000008.1"/>
</dbReference>
<evidence type="ECO:0000259" key="2">
    <source>
        <dbReference type="SMART" id="SM00014"/>
    </source>
</evidence>
<keyword evidence="4" id="KW-1185">Reference proteome</keyword>
<feature type="domain" description="Phosphatidic acid phosphatase type 2/haloperoxidase" evidence="2">
    <location>
        <begin position="123"/>
        <end position="244"/>
    </location>
</feature>
<organism evidence="3 4">
    <name type="scientific">Aminobacter niigataensis</name>
    <dbReference type="NCBI Taxonomy" id="83265"/>
    <lineage>
        <taxon>Bacteria</taxon>
        <taxon>Pseudomonadati</taxon>
        <taxon>Pseudomonadota</taxon>
        <taxon>Alphaproteobacteria</taxon>
        <taxon>Hyphomicrobiales</taxon>
        <taxon>Phyllobacteriaceae</taxon>
        <taxon>Aminobacter</taxon>
    </lineage>
</organism>
<dbReference type="SMART" id="SM00014">
    <property type="entry name" value="acidPPc"/>
    <property type="match status" value="1"/>
</dbReference>
<comment type="caution">
    <text evidence="3">The sequence shown here is derived from an EMBL/GenBank/DDBJ whole genome shotgun (WGS) entry which is preliminary data.</text>
</comment>
<keyword evidence="1" id="KW-0812">Transmembrane</keyword>
<evidence type="ECO:0000256" key="1">
    <source>
        <dbReference type="SAM" id="Phobius"/>
    </source>
</evidence>
<feature type="transmembrane region" description="Helical" evidence="1">
    <location>
        <begin position="87"/>
        <end position="108"/>
    </location>
</feature>
<dbReference type="Pfam" id="PF01569">
    <property type="entry name" value="PAP2"/>
    <property type="match status" value="1"/>
</dbReference>
<reference evidence="3 4" key="1">
    <citation type="submission" date="2020-08" db="EMBL/GenBank/DDBJ databases">
        <title>Genomic Encyclopedia of Type Strains, Phase IV (KMG-IV): sequencing the most valuable type-strain genomes for metagenomic binning, comparative biology and taxonomic classification.</title>
        <authorList>
            <person name="Goeker M."/>
        </authorList>
    </citation>
    <scope>NUCLEOTIDE SEQUENCE [LARGE SCALE GENOMIC DNA]</scope>
    <source>
        <strain evidence="3 4">DSM 7050</strain>
    </source>
</reference>
<dbReference type="InterPro" id="IPR036938">
    <property type="entry name" value="PAP2/HPO_sf"/>
</dbReference>
<evidence type="ECO:0000313" key="4">
    <source>
        <dbReference type="Proteomes" id="UP000539538"/>
    </source>
</evidence>
<dbReference type="Gene3D" id="1.20.144.10">
    <property type="entry name" value="Phosphatidic acid phosphatase type 2/haloperoxidase"/>
    <property type="match status" value="1"/>
</dbReference>
<dbReference type="Proteomes" id="UP000539538">
    <property type="component" value="Unassembled WGS sequence"/>
</dbReference>
<feature type="transmembrane region" description="Helical" evidence="1">
    <location>
        <begin position="202"/>
        <end position="221"/>
    </location>
</feature>
<gene>
    <name evidence="3" type="ORF">GGQ99_000922</name>
</gene>
<evidence type="ECO:0000313" key="3">
    <source>
        <dbReference type="EMBL" id="MBB4649200.1"/>
    </source>
</evidence>
<dbReference type="SUPFAM" id="SSF48317">
    <property type="entry name" value="Acid phosphatase/Vanadium-dependent haloperoxidase"/>
    <property type="match status" value="1"/>
</dbReference>
<accession>A0ABR6KZI3</accession>
<keyword evidence="1" id="KW-0472">Membrane</keyword>
<keyword evidence="1" id="KW-1133">Transmembrane helix</keyword>
<dbReference type="EMBL" id="JACHOT010000001">
    <property type="protein sequence ID" value="MBB4649200.1"/>
    <property type="molecule type" value="Genomic_DNA"/>
</dbReference>
<feature type="transmembrane region" description="Helical" evidence="1">
    <location>
        <begin position="20"/>
        <end position="41"/>
    </location>
</feature>